<dbReference type="EMBL" id="JAACJP010000014">
    <property type="protein sequence ID" value="KAF5380040.1"/>
    <property type="molecule type" value="Genomic_DNA"/>
</dbReference>
<accession>A0A8H5HBK9</accession>
<evidence type="ECO:0000256" key="1">
    <source>
        <dbReference type="SAM" id="MobiDB-lite"/>
    </source>
</evidence>
<proteinExistence type="predicted"/>
<name>A0A8H5HBK9_9AGAR</name>
<comment type="caution">
    <text evidence="2">The sequence shown here is derived from an EMBL/GenBank/DDBJ whole genome shotgun (WGS) entry which is preliminary data.</text>
</comment>
<evidence type="ECO:0000313" key="2">
    <source>
        <dbReference type="EMBL" id="KAF5380040.1"/>
    </source>
</evidence>
<evidence type="ECO:0000313" key="3">
    <source>
        <dbReference type="Proteomes" id="UP000565441"/>
    </source>
</evidence>
<feature type="region of interest" description="Disordered" evidence="1">
    <location>
        <begin position="118"/>
        <end position="147"/>
    </location>
</feature>
<dbReference type="Proteomes" id="UP000565441">
    <property type="component" value="Unassembled WGS sequence"/>
</dbReference>
<reference evidence="2 3" key="1">
    <citation type="journal article" date="2020" name="ISME J.">
        <title>Uncovering the hidden diversity of litter-decomposition mechanisms in mushroom-forming fungi.</title>
        <authorList>
            <person name="Floudas D."/>
            <person name="Bentzer J."/>
            <person name="Ahren D."/>
            <person name="Johansson T."/>
            <person name="Persson P."/>
            <person name="Tunlid A."/>
        </authorList>
    </citation>
    <scope>NUCLEOTIDE SEQUENCE [LARGE SCALE GENOMIC DNA]</scope>
    <source>
        <strain evidence="2 3">CBS 661.87</strain>
    </source>
</reference>
<sequence>MLDEGIKGVGQAAHGRRLCKKLHPPSSILPLHLLSIRRAFSSFPCPSNIQFEPPLDPSTRPPLHYRTPAAPRIRAHTFTSSVHPTTTTPSPRLYPYAHIHPSILMRTIRTRSACKSLRAHHRSAQYDQAPERDKTQKTTPVIVRTRR</sequence>
<protein>
    <submittedName>
        <fullName evidence="2">Uncharacterized protein</fullName>
    </submittedName>
</protein>
<gene>
    <name evidence="2" type="ORF">D9615_006317</name>
</gene>
<keyword evidence="3" id="KW-1185">Reference proteome</keyword>
<organism evidence="2 3">
    <name type="scientific">Tricholomella constricta</name>
    <dbReference type="NCBI Taxonomy" id="117010"/>
    <lineage>
        <taxon>Eukaryota</taxon>
        <taxon>Fungi</taxon>
        <taxon>Dikarya</taxon>
        <taxon>Basidiomycota</taxon>
        <taxon>Agaricomycotina</taxon>
        <taxon>Agaricomycetes</taxon>
        <taxon>Agaricomycetidae</taxon>
        <taxon>Agaricales</taxon>
        <taxon>Tricholomatineae</taxon>
        <taxon>Lyophyllaceae</taxon>
        <taxon>Tricholomella</taxon>
    </lineage>
</organism>
<dbReference type="OrthoDB" id="443981at2759"/>
<dbReference type="AlphaFoldDB" id="A0A8H5HBK9"/>